<keyword evidence="2" id="KW-1185">Reference proteome</keyword>
<name>D7SX54_VITVI</name>
<sequence length="14" mass="1566">MSTSRTNVGLTRRS</sequence>
<evidence type="ECO:0000313" key="1">
    <source>
        <dbReference type="EMBL" id="CBI22151.3"/>
    </source>
</evidence>
<dbReference type="Proteomes" id="UP000009183">
    <property type="component" value="Chromosome 2"/>
</dbReference>
<accession>D7SX54</accession>
<gene>
    <name evidence="1" type="ordered locus">VIT_02s0241g00130</name>
</gene>
<proteinExistence type="predicted"/>
<dbReference type="InParanoid" id="D7SX54"/>
<dbReference type="HOGENOM" id="CLU_222431_0_0_1"/>
<organism evidence="1 2">
    <name type="scientific">Vitis vinifera</name>
    <name type="common">Grape</name>
    <dbReference type="NCBI Taxonomy" id="29760"/>
    <lineage>
        <taxon>Eukaryota</taxon>
        <taxon>Viridiplantae</taxon>
        <taxon>Streptophyta</taxon>
        <taxon>Embryophyta</taxon>
        <taxon>Tracheophyta</taxon>
        <taxon>Spermatophyta</taxon>
        <taxon>Magnoliopsida</taxon>
        <taxon>eudicotyledons</taxon>
        <taxon>Gunneridae</taxon>
        <taxon>Pentapetalae</taxon>
        <taxon>rosids</taxon>
        <taxon>Vitales</taxon>
        <taxon>Vitaceae</taxon>
        <taxon>Viteae</taxon>
        <taxon>Vitis</taxon>
    </lineage>
</organism>
<reference evidence="2" key="1">
    <citation type="journal article" date="2007" name="Nature">
        <title>The grapevine genome sequence suggests ancestral hexaploidization in major angiosperm phyla.</title>
        <authorList>
            <consortium name="The French-Italian Public Consortium for Grapevine Genome Characterization."/>
            <person name="Jaillon O."/>
            <person name="Aury J.-M."/>
            <person name="Noel B."/>
            <person name="Policriti A."/>
            <person name="Clepet C."/>
            <person name="Casagrande A."/>
            <person name="Choisne N."/>
            <person name="Aubourg S."/>
            <person name="Vitulo N."/>
            <person name="Jubin C."/>
            <person name="Vezzi A."/>
            <person name="Legeai F."/>
            <person name="Hugueney P."/>
            <person name="Dasilva C."/>
            <person name="Horner D."/>
            <person name="Mica E."/>
            <person name="Jublot D."/>
            <person name="Poulain J."/>
            <person name="Bruyere C."/>
            <person name="Billault A."/>
            <person name="Segurens B."/>
            <person name="Gouyvenoux M."/>
            <person name="Ugarte E."/>
            <person name="Cattonaro F."/>
            <person name="Anthouard V."/>
            <person name="Vico V."/>
            <person name="Del Fabbro C."/>
            <person name="Alaux M."/>
            <person name="Di Gaspero G."/>
            <person name="Dumas V."/>
            <person name="Felice N."/>
            <person name="Paillard S."/>
            <person name="Juman I."/>
            <person name="Moroldo M."/>
            <person name="Scalabrin S."/>
            <person name="Canaguier A."/>
            <person name="Le Clainche I."/>
            <person name="Malacrida G."/>
            <person name="Durand E."/>
            <person name="Pesole G."/>
            <person name="Laucou V."/>
            <person name="Chatelet P."/>
            <person name="Merdinoglu D."/>
            <person name="Delledonne M."/>
            <person name="Pezzotti M."/>
            <person name="Lecharny A."/>
            <person name="Scarpelli C."/>
            <person name="Artiguenave F."/>
            <person name="Pe M.E."/>
            <person name="Valle G."/>
            <person name="Morgante M."/>
            <person name="Caboche M."/>
            <person name="Adam-Blondon A.-F."/>
            <person name="Weissenbach J."/>
            <person name="Quetier F."/>
            <person name="Wincker P."/>
        </authorList>
    </citation>
    <scope>NUCLEOTIDE SEQUENCE [LARGE SCALE GENOMIC DNA]</scope>
    <source>
        <strain evidence="2">cv. Pinot noir / PN40024</strain>
    </source>
</reference>
<evidence type="ECO:0000313" key="2">
    <source>
        <dbReference type="Proteomes" id="UP000009183"/>
    </source>
</evidence>
<protein>
    <submittedName>
        <fullName evidence="1">Uncharacterized protein</fullName>
    </submittedName>
</protein>
<dbReference type="EMBL" id="FN595238">
    <property type="protein sequence ID" value="CBI22151.3"/>
    <property type="molecule type" value="Genomic_DNA"/>
</dbReference>